<organism evidence="1 2">
    <name type="scientific">Humisphaera borealis</name>
    <dbReference type="NCBI Taxonomy" id="2807512"/>
    <lineage>
        <taxon>Bacteria</taxon>
        <taxon>Pseudomonadati</taxon>
        <taxon>Planctomycetota</taxon>
        <taxon>Phycisphaerae</taxon>
        <taxon>Tepidisphaerales</taxon>
        <taxon>Tepidisphaeraceae</taxon>
        <taxon>Humisphaera</taxon>
    </lineage>
</organism>
<sequence length="102" mass="11413">MKVLKARVPAYDADELLAALSERQFIRPHSSIGVALAELATRYSFCDLIPGRALAWLELDGSVAIGRLRRSELSQLSRCIHRFWRQTLHRQSASDVSPVPAV</sequence>
<dbReference type="EMBL" id="CP063458">
    <property type="protein sequence ID" value="QOV92026.1"/>
    <property type="molecule type" value="Genomic_DNA"/>
</dbReference>
<gene>
    <name evidence="1" type="ORF">IPV69_12005</name>
</gene>
<evidence type="ECO:0000313" key="2">
    <source>
        <dbReference type="Proteomes" id="UP000593765"/>
    </source>
</evidence>
<proteinExistence type="predicted"/>
<reference evidence="1 2" key="1">
    <citation type="submission" date="2020-10" db="EMBL/GenBank/DDBJ databases">
        <title>Wide distribution of Phycisphaera-like planctomycetes from WD2101 soil group in peatlands and genome analysis of the first cultivated representative.</title>
        <authorList>
            <person name="Dedysh S.N."/>
            <person name="Beletsky A.V."/>
            <person name="Ivanova A."/>
            <person name="Kulichevskaya I.S."/>
            <person name="Suzina N.E."/>
            <person name="Philippov D.A."/>
            <person name="Rakitin A.L."/>
            <person name="Mardanov A.V."/>
            <person name="Ravin N.V."/>
        </authorList>
    </citation>
    <scope>NUCLEOTIDE SEQUENCE [LARGE SCALE GENOMIC DNA]</scope>
    <source>
        <strain evidence="1 2">M1803</strain>
    </source>
</reference>
<protein>
    <submittedName>
        <fullName evidence="1">Uncharacterized protein</fullName>
    </submittedName>
</protein>
<dbReference type="Proteomes" id="UP000593765">
    <property type="component" value="Chromosome"/>
</dbReference>
<accession>A0A7M2X2N4</accession>
<name>A0A7M2X2N4_9BACT</name>
<dbReference type="RefSeq" id="WP_206295353.1">
    <property type="nucleotide sequence ID" value="NZ_CP063458.1"/>
</dbReference>
<dbReference type="AlphaFoldDB" id="A0A7M2X2N4"/>
<evidence type="ECO:0000313" key="1">
    <source>
        <dbReference type="EMBL" id="QOV92026.1"/>
    </source>
</evidence>
<keyword evidence="2" id="KW-1185">Reference proteome</keyword>
<dbReference type="KEGG" id="hbs:IPV69_12005"/>